<keyword evidence="1" id="KW-1133">Transmembrane helix</keyword>
<evidence type="ECO:0000256" key="1">
    <source>
        <dbReference type="SAM" id="Phobius"/>
    </source>
</evidence>
<keyword evidence="1" id="KW-0472">Membrane</keyword>
<evidence type="ECO:0000313" key="2">
    <source>
        <dbReference type="EMBL" id="AYV84411.1"/>
    </source>
</evidence>
<sequence>MGLDPASEPGTSPKQNDYQYLKIIFLVSLPLFLSACIYKLTLPQENLTIEMMDNIIEWINPDHLETFVQKIADYHQINQKYPPNLEYKDILNSFFRRKIYNPEYVEKMLTTLEKYMGPIDKIPTINNFFLHPYFHFNHAEENNHYPYANSPKIKCIMAFANRISGTNHELAIVNELLTHEPRQFLFDLIIKYSKSKRFQLRLFVKYAIKLEWVESMNANQLIIPQYLDDFLKKLTEADKPLEHFTDNFVDALLRIDDNPSRHRGFSLKLVNHYIIHFSSLTPVTNNKIFTLITKIAYKFTDQEIQKIAFDLFNSGATASPGWNELKKNHPDFWRYFKKLNS</sequence>
<reference evidence="2" key="1">
    <citation type="submission" date="2018-10" db="EMBL/GenBank/DDBJ databases">
        <title>Hidden diversity of soil giant viruses.</title>
        <authorList>
            <person name="Schulz F."/>
            <person name="Alteio L."/>
            <person name="Goudeau D."/>
            <person name="Ryan E.M."/>
            <person name="Malmstrom R.R."/>
            <person name="Blanchard J."/>
            <person name="Woyke T."/>
        </authorList>
    </citation>
    <scope>NUCLEOTIDE SEQUENCE</scope>
    <source>
        <strain evidence="2">HYV1</strain>
    </source>
</reference>
<protein>
    <submittedName>
        <fullName evidence="2">Uncharacterized protein</fullName>
    </submittedName>
</protein>
<feature type="transmembrane region" description="Helical" evidence="1">
    <location>
        <begin position="20"/>
        <end position="42"/>
    </location>
</feature>
<gene>
    <name evidence="2" type="ORF">Hyperionvirus24_33</name>
</gene>
<proteinExistence type="predicted"/>
<organism evidence="2">
    <name type="scientific">Hyperionvirus sp</name>
    <dbReference type="NCBI Taxonomy" id="2487770"/>
    <lineage>
        <taxon>Viruses</taxon>
        <taxon>Varidnaviria</taxon>
        <taxon>Bamfordvirae</taxon>
        <taxon>Nucleocytoviricota</taxon>
        <taxon>Megaviricetes</taxon>
        <taxon>Imitervirales</taxon>
        <taxon>Mimiviridae</taxon>
        <taxon>Klosneuvirinae</taxon>
    </lineage>
</organism>
<name>A0A3G5ADR7_9VIRU</name>
<dbReference type="EMBL" id="MK072406">
    <property type="protein sequence ID" value="AYV84411.1"/>
    <property type="molecule type" value="Genomic_DNA"/>
</dbReference>
<keyword evidence="1" id="KW-0812">Transmembrane</keyword>
<accession>A0A3G5ADR7</accession>